<dbReference type="GeneID" id="54562307"/>
<organism evidence="4 5">
    <name type="scientific">Zasmidium cellare ATCC 36951</name>
    <dbReference type="NCBI Taxonomy" id="1080233"/>
    <lineage>
        <taxon>Eukaryota</taxon>
        <taxon>Fungi</taxon>
        <taxon>Dikarya</taxon>
        <taxon>Ascomycota</taxon>
        <taxon>Pezizomycotina</taxon>
        <taxon>Dothideomycetes</taxon>
        <taxon>Dothideomycetidae</taxon>
        <taxon>Mycosphaerellales</taxon>
        <taxon>Mycosphaerellaceae</taxon>
        <taxon>Zasmidium</taxon>
    </lineage>
</organism>
<evidence type="ECO:0000313" key="5">
    <source>
        <dbReference type="Proteomes" id="UP000799537"/>
    </source>
</evidence>
<feature type="region of interest" description="Disordered" evidence="1">
    <location>
        <begin position="233"/>
        <end position="256"/>
    </location>
</feature>
<name>A0A6A6C209_ZASCE</name>
<dbReference type="SUPFAM" id="SSF49503">
    <property type="entry name" value="Cupredoxins"/>
    <property type="match status" value="1"/>
</dbReference>
<feature type="region of interest" description="Disordered" evidence="1">
    <location>
        <begin position="286"/>
        <end position="360"/>
    </location>
</feature>
<feature type="transmembrane region" description="Helical" evidence="2">
    <location>
        <begin position="203"/>
        <end position="224"/>
    </location>
</feature>
<reference evidence="4" key="1">
    <citation type="journal article" date="2020" name="Stud. Mycol.">
        <title>101 Dothideomycetes genomes: a test case for predicting lifestyles and emergence of pathogens.</title>
        <authorList>
            <person name="Haridas S."/>
            <person name="Albert R."/>
            <person name="Binder M."/>
            <person name="Bloem J."/>
            <person name="Labutti K."/>
            <person name="Salamov A."/>
            <person name="Andreopoulos B."/>
            <person name="Baker S."/>
            <person name="Barry K."/>
            <person name="Bills G."/>
            <person name="Bluhm B."/>
            <person name="Cannon C."/>
            <person name="Castanera R."/>
            <person name="Culley D."/>
            <person name="Daum C."/>
            <person name="Ezra D."/>
            <person name="Gonzalez J."/>
            <person name="Henrissat B."/>
            <person name="Kuo A."/>
            <person name="Liang C."/>
            <person name="Lipzen A."/>
            <person name="Lutzoni F."/>
            <person name="Magnuson J."/>
            <person name="Mondo S."/>
            <person name="Nolan M."/>
            <person name="Ohm R."/>
            <person name="Pangilinan J."/>
            <person name="Park H.-J."/>
            <person name="Ramirez L."/>
            <person name="Alfaro M."/>
            <person name="Sun H."/>
            <person name="Tritt A."/>
            <person name="Yoshinaga Y."/>
            <person name="Zwiers L.-H."/>
            <person name="Turgeon B."/>
            <person name="Goodwin S."/>
            <person name="Spatafora J."/>
            <person name="Crous P."/>
            <person name="Grigoriev I."/>
        </authorList>
    </citation>
    <scope>NUCLEOTIDE SEQUENCE</scope>
    <source>
        <strain evidence="4">ATCC 36951</strain>
    </source>
</reference>
<accession>A0A6A6C209</accession>
<evidence type="ECO:0000256" key="1">
    <source>
        <dbReference type="SAM" id="MobiDB-lite"/>
    </source>
</evidence>
<dbReference type="AlphaFoldDB" id="A0A6A6C209"/>
<gene>
    <name evidence="4" type="ORF">M409DRAFT_28434</name>
</gene>
<feature type="signal peptide" evidence="3">
    <location>
        <begin position="1"/>
        <end position="18"/>
    </location>
</feature>
<dbReference type="InterPro" id="IPR052953">
    <property type="entry name" value="Ser-rich/MCO-related"/>
</dbReference>
<keyword evidence="2" id="KW-0812">Transmembrane</keyword>
<keyword evidence="5" id="KW-1185">Reference proteome</keyword>
<feature type="chain" id="PRO_5025395080" description="Phytocyanin domain-containing protein" evidence="3">
    <location>
        <begin position="19"/>
        <end position="360"/>
    </location>
</feature>
<dbReference type="RefSeq" id="XP_033661993.1">
    <property type="nucleotide sequence ID" value="XM_033809035.1"/>
</dbReference>
<proteinExistence type="predicted"/>
<evidence type="ECO:0000313" key="4">
    <source>
        <dbReference type="EMBL" id="KAF2161104.1"/>
    </source>
</evidence>
<dbReference type="PANTHER" id="PTHR34883:SF8">
    <property type="entry name" value="EXTRACELLULAR SERINE-RICH PROTEIN (AFU_ORTHOLOGUE AFUA_6G00670)"/>
    <property type="match status" value="1"/>
</dbReference>
<evidence type="ECO:0000256" key="2">
    <source>
        <dbReference type="SAM" id="Phobius"/>
    </source>
</evidence>
<keyword evidence="3" id="KW-0732">Signal</keyword>
<feature type="compositionally biased region" description="Low complexity" evidence="1">
    <location>
        <begin position="333"/>
        <end position="343"/>
    </location>
</feature>
<dbReference type="Proteomes" id="UP000799537">
    <property type="component" value="Unassembled WGS sequence"/>
</dbReference>
<feature type="compositionally biased region" description="Basic and acidic residues" evidence="1">
    <location>
        <begin position="350"/>
        <end position="360"/>
    </location>
</feature>
<evidence type="ECO:0008006" key="6">
    <source>
        <dbReference type="Google" id="ProtNLM"/>
    </source>
</evidence>
<dbReference type="CDD" id="cd12087">
    <property type="entry name" value="TM_EGFR-like"/>
    <property type="match status" value="1"/>
</dbReference>
<keyword evidence="2" id="KW-1133">Transmembrane helix</keyword>
<feature type="compositionally biased region" description="Low complexity" evidence="1">
    <location>
        <begin position="175"/>
        <end position="185"/>
    </location>
</feature>
<dbReference type="Gene3D" id="2.60.40.420">
    <property type="entry name" value="Cupredoxins - blue copper proteins"/>
    <property type="match status" value="1"/>
</dbReference>
<protein>
    <recommendedName>
        <fullName evidence="6">Phytocyanin domain-containing protein</fullName>
    </recommendedName>
</protein>
<sequence>MHFSRAVIAALLSICAFAQRVERDHDEDTTFSEGETTYHIITVGKYDHEFYPAITTANVHDVVMFRFYPDNHSVIESLYRWPCVYRDAVDGQGGFHTEGFPLHDFKDEDHLPTWNFTVEHLDPIFFYCGAPSSCVSKGMVGAINPSSDQNITAQKKLAIDAGIVNMPDETLTPNAAASVSAAAESDIPVEQDDETKRMPSPGAVAGIVIGGIVALAIIILSIFYPRRRRQKKALQTGPSESATQAHTTAAHAPEMQIDGITYVPATDPRAFYNPQPPSYYHLSAEMRPKSPGESTFSGPHGAPTTLYSPSIGSIRNRYSDIGPDTMMQPQPQPVTQLPLLQELDAQPQKDGSRMERKYLS</sequence>
<dbReference type="OrthoDB" id="2331100at2759"/>
<feature type="region of interest" description="Disordered" evidence="1">
    <location>
        <begin position="175"/>
        <end position="200"/>
    </location>
</feature>
<evidence type="ECO:0000256" key="3">
    <source>
        <dbReference type="SAM" id="SignalP"/>
    </source>
</evidence>
<dbReference type="InterPro" id="IPR008972">
    <property type="entry name" value="Cupredoxin"/>
</dbReference>
<keyword evidence="2" id="KW-0472">Membrane</keyword>
<feature type="compositionally biased region" description="Low complexity" evidence="1">
    <location>
        <begin position="242"/>
        <end position="252"/>
    </location>
</feature>
<dbReference type="EMBL" id="ML993621">
    <property type="protein sequence ID" value="KAF2161104.1"/>
    <property type="molecule type" value="Genomic_DNA"/>
</dbReference>
<dbReference type="PANTHER" id="PTHR34883">
    <property type="entry name" value="SERINE-RICH PROTEIN, PUTATIVE-RELATED-RELATED"/>
    <property type="match status" value="1"/>
</dbReference>